<feature type="region of interest" description="Disordered" evidence="2">
    <location>
        <begin position="241"/>
        <end position="275"/>
    </location>
</feature>
<evidence type="ECO:0000256" key="1">
    <source>
        <dbReference type="SAM" id="Coils"/>
    </source>
</evidence>
<accession>A0AAD7I7Y5</accession>
<evidence type="ECO:0000313" key="3">
    <source>
        <dbReference type="EMBL" id="KAJ7736280.1"/>
    </source>
</evidence>
<feature type="compositionally biased region" description="Polar residues" evidence="2">
    <location>
        <begin position="385"/>
        <end position="395"/>
    </location>
</feature>
<feature type="compositionally biased region" description="Pro residues" evidence="2">
    <location>
        <begin position="249"/>
        <end position="262"/>
    </location>
</feature>
<reference evidence="3" key="1">
    <citation type="submission" date="2023-03" db="EMBL/GenBank/DDBJ databases">
        <title>Massive genome expansion in bonnet fungi (Mycena s.s.) driven by repeated elements and novel gene families across ecological guilds.</title>
        <authorList>
            <consortium name="Lawrence Berkeley National Laboratory"/>
            <person name="Harder C.B."/>
            <person name="Miyauchi S."/>
            <person name="Viragh M."/>
            <person name="Kuo A."/>
            <person name="Thoen E."/>
            <person name="Andreopoulos B."/>
            <person name="Lu D."/>
            <person name="Skrede I."/>
            <person name="Drula E."/>
            <person name="Henrissat B."/>
            <person name="Morin E."/>
            <person name="Kohler A."/>
            <person name="Barry K."/>
            <person name="LaButti K."/>
            <person name="Morin E."/>
            <person name="Salamov A."/>
            <person name="Lipzen A."/>
            <person name="Mereny Z."/>
            <person name="Hegedus B."/>
            <person name="Baldrian P."/>
            <person name="Stursova M."/>
            <person name="Weitz H."/>
            <person name="Taylor A."/>
            <person name="Grigoriev I.V."/>
            <person name="Nagy L.G."/>
            <person name="Martin F."/>
            <person name="Kauserud H."/>
        </authorList>
    </citation>
    <scope>NUCLEOTIDE SEQUENCE</scope>
    <source>
        <strain evidence="3">CBHHK182m</strain>
    </source>
</reference>
<sequence>MSDWATVDLTNPDLLQPSSDFGSDGEPYQPEPSQQDEMLRIHRRRAKRERSPSAESSESIPRRSALPGRVTTASYFQPGGFFDEETSSLAFVTDKFHEVGQSVHTQNDSPRTDSSPAAESEIKSEPLDPLINPSEYTELQQLRHQLAQARTLLDKQQGSFFTRLEALRLERDKYREEAQKWELKAESALQRLRNAFGNIGAVISDLEDGAAAYHVNNGKQHGIRRSPPPPLARQRRLTMPVPRYGSLPPSSPPLYDSPPPTPVQTTTSHISPIPFRPGIPNASYASFRGNLRDTPFNNDSLYDYMSTPMHGDASAPPGMFTPAHDLTSAGIPTAHDFTSAGIPTSGVASHLQTPNGFLPTPITTPHPSATTATNSPTPNHRKQNLRTSTPKNLPSKTPETRPTTTTRGTVPRLQMRIEIDAST</sequence>
<feature type="compositionally biased region" description="Low complexity" evidence="2">
    <location>
        <begin position="53"/>
        <end position="65"/>
    </location>
</feature>
<protein>
    <submittedName>
        <fullName evidence="3">Uncharacterized protein</fullName>
    </submittedName>
</protein>
<feature type="region of interest" description="Disordered" evidence="2">
    <location>
        <begin position="349"/>
        <end position="423"/>
    </location>
</feature>
<keyword evidence="4" id="KW-1185">Reference proteome</keyword>
<gene>
    <name evidence="3" type="ORF">B0H16DRAFT_1764229</name>
</gene>
<keyword evidence="1" id="KW-0175">Coiled coil</keyword>
<feature type="compositionally biased region" description="Low complexity" evidence="2">
    <location>
        <begin position="359"/>
        <end position="378"/>
    </location>
</feature>
<feature type="compositionally biased region" description="Polar residues" evidence="2">
    <location>
        <begin position="102"/>
        <end position="117"/>
    </location>
</feature>
<feature type="compositionally biased region" description="Low complexity" evidence="2">
    <location>
        <begin position="400"/>
        <end position="412"/>
    </location>
</feature>
<organism evidence="3 4">
    <name type="scientific">Mycena metata</name>
    <dbReference type="NCBI Taxonomy" id="1033252"/>
    <lineage>
        <taxon>Eukaryota</taxon>
        <taxon>Fungi</taxon>
        <taxon>Dikarya</taxon>
        <taxon>Basidiomycota</taxon>
        <taxon>Agaricomycotina</taxon>
        <taxon>Agaricomycetes</taxon>
        <taxon>Agaricomycetidae</taxon>
        <taxon>Agaricales</taxon>
        <taxon>Marasmiineae</taxon>
        <taxon>Mycenaceae</taxon>
        <taxon>Mycena</taxon>
    </lineage>
</organism>
<feature type="region of interest" description="Disordered" evidence="2">
    <location>
        <begin position="1"/>
        <end position="78"/>
    </location>
</feature>
<proteinExistence type="predicted"/>
<feature type="coiled-coil region" evidence="1">
    <location>
        <begin position="139"/>
        <end position="191"/>
    </location>
</feature>
<name>A0AAD7I7Y5_9AGAR</name>
<dbReference type="EMBL" id="JARKIB010000122">
    <property type="protein sequence ID" value="KAJ7736280.1"/>
    <property type="molecule type" value="Genomic_DNA"/>
</dbReference>
<dbReference type="AlphaFoldDB" id="A0AAD7I7Y5"/>
<dbReference type="Proteomes" id="UP001215598">
    <property type="component" value="Unassembled WGS sequence"/>
</dbReference>
<evidence type="ECO:0000256" key="2">
    <source>
        <dbReference type="SAM" id="MobiDB-lite"/>
    </source>
</evidence>
<evidence type="ECO:0000313" key="4">
    <source>
        <dbReference type="Proteomes" id="UP001215598"/>
    </source>
</evidence>
<feature type="region of interest" description="Disordered" evidence="2">
    <location>
        <begin position="100"/>
        <end position="129"/>
    </location>
</feature>
<comment type="caution">
    <text evidence="3">The sequence shown here is derived from an EMBL/GenBank/DDBJ whole genome shotgun (WGS) entry which is preliminary data.</text>
</comment>